<dbReference type="EMBL" id="DF967972">
    <property type="protein sequence ID" value="GAP14286.1"/>
    <property type="molecule type" value="Genomic_DNA"/>
</dbReference>
<dbReference type="PANTHER" id="PTHR22911">
    <property type="entry name" value="ACYL-MALONYL CONDENSING ENZYME-RELATED"/>
    <property type="match status" value="1"/>
</dbReference>
<dbReference type="PANTHER" id="PTHR22911:SF137">
    <property type="entry name" value="SOLUTE CARRIER FAMILY 35 MEMBER G2-RELATED"/>
    <property type="match status" value="1"/>
</dbReference>
<feature type="transmembrane region" description="Helical" evidence="2">
    <location>
        <begin position="65"/>
        <end position="88"/>
    </location>
</feature>
<name>A0A0S7BA59_9CHLR</name>
<feature type="transmembrane region" description="Helical" evidence="2">
    <location>
        <begin position="34"/>
        <end position="53"/>
    </location>
</feature>
<keyword evidence="2" id="KW-1133">Transmembrane helix</keyword>
<dbReference type="SUPFAM" id="SSF103481">
    <property type="entry name" value="Multidrug resistance efflux transporter EmrE"/>
    <property type="match status" value="1"/>
</dbReference>
<dbReference type="Pfam" id="PF00892">
    <property type="entry name" value="EamA"/>
    <property type="match status" value="1"/>
</dbReference>
<keyword evidence="2" id="KW-0472">Membrane</keyword>
<keyword evidence="5" id="KW-1185">Reference proteome</keyword>
<keyword evidence="2" id="KW-0812">Transmembrane</keyword>
<feature type="transmembrane region" description="Helical" evidence="2">
    <location>
        <begin position="94"/>
        <end position="115"/>
    </location>
</feature>
<protein>
    <submittedName>
        <fullName evidence="4">Predicted membrane protein</fullName>
    </submittedName>
</protein>
<dbReference type="GO" id="GO:0016020">
    <property type="term" value="C:membrane"/>
    <property type="evidence" value="ECO:0007669"/>
    <property type="project" value="InterPro"/>
</dbReference>
<comment type="similarity">
    <text evidence="1">Belongs to the EamA transporter family.</text>
</comment>
<dbReference type="InterPro" id="IPR037185">
    <property type="entry name" value="EmrE-like"/>
</dbReference>
<dbReference type="RefSeq" id="WP_075073557.1">
    <property type="nucleotide sequence ID" value="NZ_DF967972.1"/>
</dbReference>
<evidence type="ECO:0000256" key="1">
    <source>
        <dbReference type="ARBA" id="ARBA00007362"/>
    </source>
</evidence>
<dbReference type="InterPro" id="IPR000620">
    <property type="entry name" value="EamA_dom"/>
</dbReference>
<dbReference type="AlphaFoldDB" id="A0A0S7BA59"/>
<evidence type="ECO:0000259" key="3">
    <source>
        <dbReference type="Pfam" id="PF00892"/>
    </source>
</evidence>
<dbReference type="Gene3D" id="1.10.3730.20">
    <property type="match status" value="1"/>
</dbReference>
<feature type="domain" description="EamA" evidence="3">
    <location>
        <begin position="5"/>
        <end position="139"/>
    </location>
</feature>
<proteinExistence type="inferred from homology"/>
<evidence type="ECO:0000256" key="2">
    <source>
        <dbReference type="SAM" id="Phobius"/>
    </source>
</evidence>
<dbReference type="STRING" id="360412.LARV_02052"/>
<evidence type="ECO:0000313" key="5">
    <source>
        <dbReference type="Proteomes" id="UP000055060"/>
    </source>
</evidence>
<reference evidence="4" key="1">
    <citation type="submission" date="2015-07" db="EMBL/GenBank/DDBJ databases">
        <title>Draft Genome Sequences of Anaerolinea thermolimosa IMO-1, Bellilinea caldifistulae GOMI-1, Leptolinea tardivitalis YMTK-2, Levilinea saccharolytica KIBI-1,Longilinea arvoryzae KOME-1, Previously Described as Members of the Anaerolineaceae (Chloroflexi).</title>
        <authorList>
            <person name="Sekiguchi Y."/>
            <person name="Ohashi A."/>
            <person name="Matsuura N."/>
            <person name="Tourlousse M.D."/>
        </authorList>
    </citation>
    <scope>NUCLEOTIDE SEQUENCE [LARGE SCALE GENOMIC DNA]</scope>
    <source>
        <strain evidence="4">KOME-1</strain>
    </source>
</reference>
<dbReference type="OrthoDB" id="9806718at2"/>
<sequence>MKPQVLALLTAIAWGVGGYFEKKGLHLGNLAPEMGITIRTAVALVILGVVSFPQWKSVTQAGSKALLYMIIGGGLVAGALGMLCYYKAIKGAPLTQVMPIAFTSPLFGALMGILFGGEPLTFKTAAGLLLTLSGIVVLTVG</sequence>
<gene>
    <name evidence="4" type="ORF">LARV_02052</name>
</gene>
<accession>A0A0S7BA59</accession>
<evidence type="ECO:0000313" key="4">
    <source>
        <dbReference type="EMBL" id="GAP14286.1"/>
    </source>
</evidence>
<organism evidence="4">
    <name type="scientific">Longilinea arvoryzae</name>
    <dbReference type="NCBI Taxonomy" id="360412"/>
    <lineage>
        <taxon>Bacteria</taxon>
        <taxon>Bacillati</taxon>
        <taxon>Chloroflexota</taxon>
        <taxon>Anaerolineae</taxon>
        <taxon>Anaerolineales</taxon>
        <taxon>Anaerolineaceae</taxon>
        <taxon>Longilinea</taxon>
    </lineage>
</organism>
<dbReference type="Proteomes" id="UP000055060">
    <property type="component" value="Unassembled WGS sequence"/>
</dbReference>